<proteinExistence type="predicted"/>
<dbReference type="EMBL" id="JAXCLX010000001">
    <property type="protein sequence ID" value="MDY0871632.1"/>
    <property type="molecule type" value="Genomic_DNA"/>
</dbReference>
<gene>
    <name evidence="1" type="ORF">SMD31_06850</name>
</gene>
<protein>
    <submittedName>
        <fullName evidence="1">Uncharacterized protein</fullName>
    </submittedName>
</protein>
<evidence type="ECO:0000313" key="2">
    <source>
        <dbReference type="Proteomes" id="UP001271769"/>
    </source>
</evidence>
<evidence type="ECO:0000313" key="1">
    <source>
        <dbReference type="EMBL" id="MDY0871632.1"/>
    </source>
</evidence>
<keyword evidence="2" id="KW-1185">Reference proteome</keyword>
<reference evidence="1 2" key="1">
    <citation type="journal article" date="2013" name="Antonie Van Leeuwenhoek">
        <title>Dongia rigui sp. nov., isolated from freshwater of a large wetland in Korea.</title>
        <authorList>
            <person name="Baik K.S."/>
            <person name="Hwang Y.M."/>
            <person name="Choi J.S."/>
            <person name="Kwon J."/>
            <person name="Seong C.N."/>
        </authorList>
    </citation>
    <scope>NUCLEOTIDE SEQUENCE [LARGE SCALE GENOMIC DNA]</scope>
    <source>
        <strain evidence="1 2">04SU4-P</strain>
    </source>
</reference>
<dbReference type="RefSeq" id="WP_320500062.1">
    <property type="nucleotide sequence ID" value="NZ_JAXCLX010000001.1"/>
</dbReference>
<accession>A0ABU5DWF7</accession>
<organism evidence="1 2">
    <name type="scientific">Dongia rigui</name>
    <dbReference type="NCBI Taxonomy" id="940149"/>
    <lineage>
        <taxon>Bacteria</taxon>
        <taxon>Pseudomonadati</taxon>
        <taxon>Pseudomonadota</taxon>
        <taxon>Alphaproteobacteria</taxon>
        <taxon>Rhodospirillales</taxon>
        <taxon>Dongiaceae</taxon>
        <taxon>Dongia</taxon>
    </lineage>
</organism>
<dbReference type="Proteomes" id="UP001271769">
    <property type="component" value="Unassembled WGS sequence"/>
</dbReference>
<name>A0ABU5DWF7_9PROT</name>
<comment type="caution">
    <text evidence="1">The sequence shown here is derived from an EMBL/GenBank/DDBJ whole genome shotgun (WGS) entry which is preliminary data.</text>
</comment>
<sequence>MMMGWRSGGTRWGYPWQVLALLAGFWPVPASADADCVAVPGILGQVESFLTHSATAQAAGSGAMPIREVLFGVTDIDAEDNGKLDARQEVQMTRRTANGGDYSNQGPKKVTIEGIFAGRETLFRLPKRIAGSYRLDDTGATLTYDPDFAVDVGERIIGIPLFMSVHRMTVSREKLAFYFAGNDGTDPDRCYLVQ</sequence>